<feature type="non-terminal residue" evidence="1">
    <location>
        <position position="102"/>
    </location>
</feature>
<proteinExistence type="predicted"/>
<gene>
    <name evidence="1" type="ORF">PAXINDRAFT_17580</name>
</gene>
<reference evidence="2" key="2">
    <citation type="submission" date="2015-01" db="EMBL/GenBank/DDBJ databases">
        <title>Evolutionary Origins and Diversification of the Mycorrhizal Mutualists.</title>
        <authorList>
            <consortium name="DOE Joint Genome Institute"/>
            <consortium name="Mycorrhizal Genomics Consortium"/>
            <person name="Kohler A."/>
            <person name="Kuo A."/>
            <person name="Nagy L.G."/>
            <person name="Floudas D."/>
            <person name="Copeland A."/>
            <person name="Barry K.W."/>
            <person name="Cichocki N."/>
            <person name="Veneault-Fourrey C."/>
            <person name="LaButti K."/>
            <person name="Lindquist E.A."/>
            <person name="Lipzen A."/>
            <person name="Lundell T."/>
            <person name="Morin E."/>
            <person name="Murat C."/>
            <person name="Riley R."/>
            <person name="Ohm R."/>
            <person name="Sun H."/>
            <person name="Tunlid A."/>
            <person name="Henrissat B."/>
            <person name="Grigoriev I.V."/>
            <person name="Hibbett D.S."/>
            <person name="Martin F."/>
        </authorList>
    </citation>
    <scope>NUCLEOTIDE SEQUENCE [LARGE SCALE GENOMIC DNA]</scope>
    <source>
        <strain evidence="2">ATCC 200175</strain>
    </source>
</reference>
<organism evidence="1 2">
    <name type="scientific">Paxillus involutus ATCC 200175</name>
    <dbReference type="NCBI Taxonomy" id="664439"/>
    <lineage>
        <taxon>Eukaryota</taxon>
        <taxon>Fungi</taxon>
        <taxon>Dikarya</taxon>
        <taxon>Basidiomycota</taxon>
        <taxon>Agaricomycotina</taxon>
        <taxon>Agaricomycetes</taxon>
        <taxon>Agaricomycetidae</taxon>
        <taxon>Boletales</taxon>
        <taxon>Paxilineae</taxon>
        <taxon>Paxillaceae</taxon>
        <taxon>Paxillus</taxon>
    </lineage>
</organism>
<name>A0A0C9TQ83_PAXIN</name>
<reference evidence="1 2" key="1">
    <citation type="submission" date="2014-06" db="EMBL/GenBank/DDBJ databases">
        <authorList>
            <consortium name="DOE Joint Genome Institute"/>
            <person name="Kuo A."/>
            <person name="Kohler A."/>
            <person name="Nagy L.G."/>
            <person name="Floudas D."/>
            <person name="Copeland A."/>
            <person name="Barry K.W."/>
            <person name="Cichocki N."/>
            <person name="Veneault-Fourrey C."/>
            <person name="LaButti K."/>
            <person name="Lindquist E.A."/>
            <person name="Lipzen A."/>
            <person name="Lundell T."/>
            <person name="Morin E."/>
            <person name="Murat C."/>
            <person name="Sun H."/>
            <person name="Tunlid A."/>
            <person name="Henrissat B."/>
            <person name="Grigoriev I.V."/>
            <person name="Hibbett D.S."/>
            <person name="Martin F."/>
            <person name="Nordberg H.P."/>
            <person name="Cantor M.N."/>
            <person name="Hua S.X."/>
        </authorList>
    </citation>
    <scope>NUCLEOTIDE SEQUENCE [LARGE SCALE GENOMIC DNA]</scope>
    <source>
        <strain evidence="1 2">ATCC 200175</strain>
    </source>
</reference>
<evidence type="ECO:0000313" key="1">
    <source>
        <dbReference type="EMBL" id="KIJ09331.1"/>
    </source>
</evidence>
<protein>
    <submittedName>
        <fullName evidence="1">Uncharacterized protein</fullName>
    </submittedName>
</protein>
<dbReference type="EMBL" id="KN819475">
    <property type="protein sequence ID" value="KIJ09331.1"/>
    <property type="molecule type" value="Genomic_DNA"/>
</dbReference>
<sequence>ANEFLRQFWTSIYPPPSDLPTPSSSSTAAQRSAKAAKMAGYLGKTHEKVDALVRGAGVEGVDGGRVVVAMKPTLDAVDHALAFYRARNVGVGGGKAAGVKLV</sequence>
<dbReference type="HOGENOM" id="CLU_2284152_0_0_1"/>
<keyword evidence="2" id="KW-1185">Reference proteome</keyword>
<dbReference type="Proteomes" id="UP000053647">
    <property type="component" value="Unassembled WGS sequence"/>
</dbReference>
<evidence type="ECO:0000313" key="2">
    <source>
        <dbReference type="Proteomes" id="UP000053647"/>
    </source>
</evidence>
<dbReference type="AlphaFoldDB" id="A0A0C9TQ83"/>
<accession>A0A0C9TQ83</accession>